<dbReference type="SUPFAM" id="SSF56281">
    <property type="entry name" value="Metallo-hydrolase/oxidoreductase"/>
    <property type="match status" value="1"/>
</dbReference>
<dbReference type="STRING" id="229920.ADM99_04640"/>
<dbReference type="RefSeq" id="WP_062421943.1">
    <property type="nucleotide sequence ID" value="NZ_BBYA01000009.1"/>
</dbReference>
<organism evidence="3 4">
    <name type="scientific">Leptolinea tardivitalis</name>
    <dbReference type="NCBI Taxonomy" id="229920"/>
    <lineage>
        <taxon>Bacteria</taxon>
        <taxon>Bacillati</taxon>
        <taxon>Chloroflexota</taxon>
        <taxon>Anaerolineae</taxon>
        <taxon>Anaerolineales</taxon>
        <taxon>Anaerolineaceae</taxon>
        <taxon>Leptolinea</taxon>
    </lineage>
</organism>
<keyword evidence="1" id="KW-0378">Hydrolase</keyword>
<dbReference type="AlphaFoldDB" id="A0A0N8GLU5"/>
<dbReference type="OrthoDB" id="9805728at2"/>
<evidence type="ECO:0000313" key="3">
    <source>
        <dbReference type="EMBL" id="KPL73474.1"/>
    </source>
</evidence>
<dbReference type="EMBL" id="LGCK01000006">
    <property type="protein sequence ID" value="KPL73474.1"/>
    <property type="molecule type" value="Genomic_DNA"/>
</dbReference>
<dbReference type="Gene3D" id="3.60.15.10">
    <property type="entry name" value="Ribonuclease Z/Hydroxyacylglutathione hydrolase-like"/>
    <property type="match status" value="1"/>
</dbReference>
<feature type="domain" description="Metallo-beta-lactamase" evidence="2">
    <location>
        <begin position="41"/>
        <end position="212"/>
    </location>
</feature>
<dbReference type="Pfam" id="PF12706">
    <property type="entry name" value="Lactamase_B_2"/>
    <property type="match status" value="1"/>
</dbReference>
<evidence type="ECO:0000256" key="1">
    <source>
        <dbReference type="ARBA" id="ARBA00022801"/>
    </source>
</evidence>
<protein>
    <recommendedName>
        <fullName evidence="2">Metallo-beta-lactamase domain-containing protein</fullName>
    </recommendedName>
</protein>
<gene>
    <name evidence="3" type="ORF">ADM99_04640</name>
</gene>
<evidence type="ECO:0000313" key="4">
    <source>
        <dbReference type="Proteomes" id="UP000050430"/>
    </source>
</evidence>
<comment type="caution">
    <text evidence="3">The sequence shown here is derived from an EMBL/GenBank/DDBJ whole genome shotgun (WGS) entry which is preliminary data.</text>
</comment>
<dbReference type="PANTHER" id="PTHR43546:SF9">
    <property type="entry name" value="L-ASCORBATE-6-PHOSPHATE LACTONASE ULAG-RELATED"/>
    <property type="match status" value="1"/>
</dbReference>
<reference evidence="3 4" key="1">
    <citation type="submission" date="2015-07" db="EMBL/GenBank/DDBJ databases">
        <title>Genome sequence of Leptolinea tardivitalis DSM 16556.</title>
        <authorList>
            <person name="Hemp J."/>
            <person name="Ward L.M."/>
            <person name="Pace L.A."/>
            <person name="Fischer W.W."/>
        </authorList>
    </citation>
    <scope>NUCLEOTIDE SEQUENCE [LARGE SCALE GENOMIC DNA]</scope>
    <source>
        <strain evidence="3 4">YMTK-2</strain>
    </source>
</reference>
<proteinExistence type="predicted"/>
<accession>A0A0N8GLU5</accession>
<dbReference type="GO" id="GO:0016787">
    <property type="term" value="F:hydrolase activity"/>
    <property type="evidence" value="ECO:0007669"/>
    <property type="project" value="UniProtKB-KW"/>
</dbReference>
<dbReference type="InterPro" id="IPR050114">
    <property type="entry name" value="UPF0173_UPF0282_UlaG_hydrolase"/>
</dbReference>
<dbReference type="InterPro" id="IPR036866">
    <property type="entry name" value="RibonucZ/Hydroxyglut_hydro"/>
</dbReference>
<name>A0A0N8GLU5_9CHLR</name>
<dbReference type="Proteomes" id="UP000050430">
    <property type="component" value="Unassembled WGS sequence"/>
</dbReference>
<evidence type="ECO:0000259" key="2">
    <source>
        <dbReference type="Pfam" id="PF12706"/>
    </source>
</evidence>
<dbReference type="InterPro" id="IPR001279">
    <property type="entry name" value="Metallo-B-lactamas"/>
</dbReference>
<sequence>MKIQSIRNANMRIEYGGHLFVCDPYLADKFSRPSYTGKSPNPLVDLPMPAVDVIAGAEFFMLSHLHSDHFDPAAADLLPKNAAIFSQPEDRMIFIGKGFSNVTAVNDEADFENIHIHRIEVQHGSGDVLKEMGKASGFILSAPGEPDVFWIGDSILTDAIRREITERQPEVIITHSSGAVWGKDRITIVMDAEQTVEVCKLVPKSKVVAVHMEALDHGTVTRQSLRNLAHYQGIADARLIIPDDGEMVTL</sequence>
<dbReference type="PANTHER" id="PTHR43546">
    <property type="entry name" value="UPF0173 METAL-DEPENDENT HYDROLASE MJ1163-RELATED"/>
    <property type="match status" value="1"/>
</dbReference>
<keyword evidence="4" id="KW-1185">Reference proteome</keyword>